<dbReference type="OrthoDB" id="5147813at2"/>
<dbReference type="Pfam" id="PF17318">
    <property type="entry name" value="DUF5361"/>
    <property type="match status" value="1"/>
</dbReference>
<organism evidence="2 3">
    <name type="scientific">Bifidobacterium aemilianum</name>
    <dbReference type="NCBI Taxonomy" id="2493120"/>
    <lineage>
        <taxon>Bacteria</taxon>
        <taxon>Bacillati</taxon>
        <taxon>Actinomycetota</taxon>
        <taxon>Actinomycetes</taxon>
        <taxon>Bifidobacteriales</taxon>
        <taxon>Bifidobacteriaceae</taxon>
        <taxon>Bifidobacterium</taxon>
    </lineage>
</organism>
<comment type="caution">
    <text evidence="2">The sequence shown here is derived from an EMBL/GenBank/DDBJ whole genome shotgun (WGS) entry which is preliminary data.</text>
</comment>
<name>A0A366KAS5_9BIFI</name>
<keyword evidence="3" id="KW-1185">Reference proteome</keyword>
<dbReference type="EMBL" id="PDCG01000001">
    <property type="protein sequence ID" value="RBP98457.1"/>
    <property type="molecule type" value="Genomic_DNA"/>
</dbReference>
<dbReference type="Proteomes" id="UP000252530">
    <property type="component" value="Unassembled WGS sequence"/>
</dbReference>
<protein>
    <submittedName>
        <fullName evidence="2">Uncharacterized protein</fullName>
    </submittedName>
</protein>
<gene>
    <name evidence="2" type="ORF">CRD60_00910</name>
</gene>
<dbReference type="RefSeq" id="WP_113859431.1">
    <property type="nucleotide sequence ID" value="NZ_PDCG01000001.1"/>
</dbReference>
<accession>A0A366KAS5</accession>
<sequence length="120" mass="13429">MMAQAPDSLRADFQRFYTLDLDELGVSIRPRRAADLAANLPDQALTWGRIDPKASWGADRHLLANIADSVGFLAWTKTKESQRPNARWEGATPRPGDRPDDDIQSMEPERMLAMLALPRG</sequence>
<feature type="region of interest" description="Disordered" evidence="1">
    <location>
        <begin position="78"/>
        <end position="107"/>
    </location>
</feature>
<proteinExistence type="predicted"/>
<evidence type="ECO:0000256" key="1">
    <source>
        <dbReference type="SAM" id="MobiDB-lite"/>
    </source>
</evidence>
<dbReference type="InterPro" id="IPR035286">
    <property type="entry name" value="DUF5361"/>
</dbReference>
<reference evidence="2 3" key="1">
    <citation type="submission" date="2017-10" db="EMBL/GenBank/DDBJ databases">
        <title>Bifidobacterium xylocopum sp. nov. and Bifidobacterium aemilianum sp. nov., from the carpenter bee (Xylocopa violacea) digestive tract.</title>
        <authorList>
            <person name="Alberoni D."/>
            <person name="Baffoni L."/>
            <person name="Di Gioia D."/>
            <person name="Gaggia F."/>
            <person name="Biavati B."/>
        </authorList>
    </citation>
    <scope>NUCLEOTIDE SEQUENCE [LARGE SCALE GENOMIC DNA]</scope>
    <source>
        <strain evidence="2 3">XV10</strain>
    </source>
</reference>
<evidence type="ECO:0000313" key="3">
    <source>
        <dbReference type="Proteomes" id="UP000252530"/>
    </source>
</evidence>
<dbReference type="AlphaFoldDB" id="A0A366KAS5"/>
<evidence type="ECO:0000313" key="2">
    <source>
        <dbReference type="EMBL" id="RBP98457.1"/>
    </source>
</evidence>